<reference evidence="1" key="1">
    <citation type="journal article" date="2019" name="Sci. Rep.">
        <title>Draft genome of Tanacetum cinerariifolium, the natural source of mosquito coil.</title>
        <authorList>
            <person name="Yamashiro T."/>
            <person name="Shiraishi A."/>
            <person name="Satake H."/>
            <person name="Nakayama K."/>
        </authorList>
    </citation>
    <scope>NUCLEOTIDE SEQUENCE</scope>
</reference>
<gene>
    <name evidence="1" type="ORF">Tci_932834</name>
</gene>
<dbReference type="AlphaFoldDB" id="A0A699XLU7"/>
<organism evidence="1">
    <name type="scientific">Tanacetum cinerariifolium</name>
    <name type="common">Dalmatian daisy</name>
    <name type="synonym">Chrysanthemum cinerariifolium</name>
    <dbReference type="NCBI Taxonomy" id="118510"/>
    <lineage>
        <taxon>Eukaryota</taxon>
        <taxon>Viridiplantae</taxon>
        <taxon>Streptophyta</taxon>
        <taxon>Embryophyta</taxon>
        <taxon>Tracheophyta</taxon>
        <taxon>Spermatophyta</taxon>
        <taxon>Magnoliopsida</taxon>
        <taxon>eudicotyledons</taxon>
        <taxon>Gunneridae</taxon>
        <taxon>Pentapetalae</taxon>
        <taxon>asterids</taxon>
        <taxon>campanulids</taxon>
        <taxon>Asterales</taxon>
        <taxon>Asteraceae</taxon>
        <taxon>Asteroideae</taxon>
        <taxon>Anthemideae</taxon>
        <taxon>Anthemidinae</taxon>
        <taxon>Tanacetum</taxon>
    </lineage>
</organism>
<feature type="non-terminal residue" evidence="1">
    <location>
        <position position="1"/>
    </location>
</feature>
<feature type="non-terminal residue" evidence="1">
    <location>
        <position position="61"/>
    </location>
</feature>
<protein>
    <submittedName>
        <fullName evidence="1">Uncharacterized protein</fullName>
    </submittedName>
</protein>
<dbReference type="EMBL" id="BKCJ011883599">
    <property type="protein sequence ID" value="GFD60865.1"/>
    <property type="molecule type" value="Genomic_DNA"/>
</dbReference>
<evidence type="ECO:0000313" key="1">
    <source>
        <dbReference type="EMBL" id="GFD60865.1"/>
    </source>
</evidence>
<comment type="caution">
    <text evidence="1">The sequence shown here is derived from an EMBL/GenBank/DDBJ whole genome shotgun (WGS) entry which is preliminary data.</text>
</comment>
<name>A0A699XLU7_TANCI</name>
<sequence>QLADVGDRNPQRIVLQQAARDVAGVRVYEHAHRDRNRHQPQRRSTLVPAIRAVADVAVPAR</sequence>
<proteinExistence type="predicted"/>
<accession>A0A699XLU7</accession>